<keyword evidence="4" id="KW-1185">Reference proteome</keyword>
<protein>
    <recommendedName>
        <fullName evidence="2">Copper amine oxidase-like N-terminal domain-containing protein</fullName>
    </recommendedName>
</protein>
<dbReference type="Proteomes" id="UP000006315">
    <property type="component" value="Unassembled WGS sequence"/>
</dbReference>
<keyword evidence="1" id="KW-0732">Signal</keyword>
<evidence type="ECO:0000256" key="1">
    <source>
        <dbReference type="SAM" id="SignalP"/>
    </source>
</evidence>
<organism evidence="3 4">
    <name type="scientific">Schinkia azotoformans LMG 9581</name>
    <dbReference type="NCBI Taxonomy" id="1131731"/>
    <lineage>
        <taxon>Bacteria</taxon>
        <taxon>Bacillati</taxon>
        <taxon>Bacillota</taxon>
        <taxon>Bacilli</taxon>
        <taxon>Bacillales</taxon>
        <taxon>Bacillaceae</taxon>
        <taxon>Calidifontibacillus/Schinkia group</taxon>
        <taxon>Schinkia</taxon>
    </lineage>
</organism>
<dbReference type="EMBL" id="AJLR01000041">
    <property type="protein sequence ID" value="EKN68216.1"/>
    <property type="molecule type" value="Genomic_DNA"/>
</dbReference>
<sequence>MKKLNTLTIAALVSGPFLFQAPVSAQSIAPVNLPVMPIAENVQQQDVSNFMKVSGVISKVIEDDANLPKLIVEDKEKTTETHLNITDEALIFNSSTTEQLKRDSLKEGLLIDAYYDKHKPMLMIYPPRITPEIVIVNDEEKTGNVKVGLFDDNLVSLDNDLKLNIGEKTVILNEKGKNISAEELKGKELIVFYTVSTKSIPAQTTPTKIIALDIAQKHMLEEAQFAIGDDYYMEKGEKMIPIRKVAEHFGYKVEWQNKSATIEIRQQNRSFLISIGKEQYSYNKSLRYFKVVPEIKNGKAYVPEEILDILGAN</sequence>
<comment type="caution">
    <text evidence="3">The sequence shown here is derived from an EMBL/GenBank/DDBJ whole genome shotgun (WGS) entry which is preliminary data.</text>
</comment>
<feature type="signal peptide" evidence="1">
    <location>
        <begin position="1"/>
        <end position="25"/>
    </location>
</feature>
<dbReference type="Pfam" id="PF07833">
    <property type="entry name" value="Cu_amine_oxidN1"/>
    <property type="match status" value="1"/>
</dbReference>
<reference evidence="3 4" key="1">
    <citation type="journal article" date="2012" name="Front. Microbiol.">
        <title>Redundancy and modularity in membrane-associated dissimilatory nitrate reduction in Bacillus.</title>
        <authorList>
            <person name="Heylen K."/>
            <person name="Keltjens J."/>
        </authorList>
    </citation>
    <scope>NUCLEOTIDE SEQUENCE [LARGE SCALE GENOMIC DNA]</scope>
    <source>
        <strain evidence="3 4">LMG 9581</strain>
    </source>
</reference>
<feature type="domain" description="Copper amine oxidase-like N-terminal" evidence="2">
    <location>
        <begin position="232"/>
        <end position="307"/>
    </location>
</feature>
<dbReference type="SUPFAM" id="SSF55383">
    <property type="entry name" value="Copper amine oxidase, domain N"/>
    <property type="match status" value="1"/>
</dbReference>
<dbReference type="AlphaFoldDB" id="K6E4P1"/>
<dbReference type="Gene3D" id="3.30.457.10">
    <property type="entry name" value="Copper amine oxidase-like, N-terminal domain"/>
    <property type="match status" value="1"/>
</dbReference>
<evidence type="ECO:0000313" key="3">
    <source>
        <dbReference type="EMBL" id="EKN68216.1"/>
    </source>
</evidence>
<dbReference type="InterPro" id="IPR012854">
    <property type="entry name" value="Cu_amine_oxidase-like_N"/>
</dbReference>
<proteinExistence type="predicted"/>
<dbReference type="PATRIC" id="fig|1131731.3.peg.1175"/>
<dbReference type="RefSeq" id="WP_003330340.1">
    <property type="nucleotide sequence ID" value="NZ_AJLR01000041.1"/>
</dbReference>
<accession>K6E4P1</accession>
<evidence type="ECO:0000313" key="4">
    <source>
        <dbReference type="Proteomes" id="UP000006315"/>
    </source>
</evidence>
<feature type="chain" id="PRO_5003891018" description="Copper amine oxidase-like N-terminal domain-containing protein" evidence="1">
    <location>
        <begin position="26"/>
        <end position="313"/>
    </location>
</feature>
<name>K6E4P1_SCHAZ</name>
<gene>
    <name evidence="3" type="ORF">BAZO_05635</name>
</gene>
<dbReference type="InterPro" id="IPR036582">
    <property type="entry name" value="Mao_N_sf"/>
</dbReference>
<evidence type="ECO:0000259" key="2">
    <source>
        <dbReference type="Pfam" id="PF07833"/>
    </source>
</evidence>
<dbReference type="STRING" id="1131731.BAZO_05635"/>